<evidence type="ECO:0000313" key="2">
    <source>
        <dbReference type="Proteomes" id="UP000768524"/>
    </source>
</evidence>
<sequence>MNQGINEMNQHFVFQTADPACIRHAGPDLEKLSQHYPMAGSQREAEAAQQRRLRVLTKAGRRNCKKLAEKLQACRNDKPCGSAACAHCQRERYLGQLAISLPMMSASLGYACVELVFSEDTAIRHPWRDMTQSRQQICRYKQRISRTLRRLGLTDPVIGTFSLLRHRFNGEEESTFWLPRLRLLLPDNRNLLKGLGAHMTRGVMESAETGRIIPVRRLPARGMARSLGLVLDPEEYVTACRTDEATGTLKTGVPELLKGSTLARSLVMMDNMGFGKLTFRCGVLPQKSAAIHG</sequence>
<organism evidence="1 2">
    <name type="scientific">Pectobacterium brasiliense</name>
    <dbReference type="NCBI Taxonomy" id="180957"/>
    <lineage>
        <taxon>Bacteria</taxon>
        <taxon>Pseudomonadati</taxon>
        <taxon>Pseudomonadota</taxon>
        <taxon>Gammaproteobacteria</taxon>
        <taxon>Enterobacterales</taxon>
        <taxon>Pectobacteriaceae</taxon>
        <taxon>Pectobacterium</taxon>
    </lineage>
</organism>
<name>A0AAE3BFS2_9GAMM</name>
<dbReference type="EMBL" id="JACGEP010000021">
    <property type="protein sequence ID" value="MBN3051730.1"/>
    <property type="molecule type" value="Genomic_DNA"/>
</dbReference>
<gene>
    <name evidence="1" type="ORF">H4F45_09635</name>
</gene>
<proteinExistence type="predicted"/>
<protein>
    <submittedName>
        <fullName evidence="1">Uncharacterized protein</fullName>
    </submittedName>
</protein>
<evidence type="ECO:0000313" key="1">
    <source>
        <dbReference type="EMBL" id="MBN3051730.1"/>
    </source>
</evidence>
<accession>A0AAE3BFS2</accession>
<dbReference type="AlphaFoldDB" id="A0AAE3BFS2"/>
<reference evidence="1" key="1">
    <citation type="submission" date="2020-07" db="EMBL/GenBank/DDBJ databases">
        <title>A pangenomic view of the genus Pectobacterium provides insights into genome organization, phylogeny, and virulence.</title>
        <authorList>
            <person name="Jonkheer E."/>
            <person name="Brankovics B."/>
            <person name="Houwers I."/>
            <person name="Van Der Wolf J."/>
            <person name="Bonants P."/>
            <person name="Vreeburg R."/>
            <person name="Bollema R."/>
            <person name="De Haan J."/>
            <person name="Berke L."/>
            <person name="De Ridder D."/>
            <person name="Smit S."/>
            <person name="Van Der Lee T.A.J."/>
        </authorList>
    </citation>
    <scope>NUCLEOTIDE SEQUENCE</scope>
    <source>
        <strain evidence="1">NAK:433</strain>
    </source>
</reference>
<dbReference type="Proteomes" id="UP000768524">
    <property type="component" value="Unassembled WGS sequence"/>
</dbReference>
<comment type="caution">
    <text evidence="1">The sequence shown here is derived from an EMBL/GenBank/DDBJ whole genome shotgun (WGS) entry which is preliminary data.</text>
</comment>